<dbReference type="InterPro" id="IPR038717">
    <property type="entry name" value="Tc1-like_DDE_dom"/>
</dbReference>
<feature type="non-terminal residue" evidence="2">
    <location>
        <position position="58"/>
    </location>
</feature>
<dbReference type="Proteomes" id="UP000308197">
    <property type="component" value="Unassembled WGS sequence"/>
</dbReference>
<dbReference type="GO" id="GO:0003676">
    <property type="term" value="F:nucleic acid binding"/>
    <property type="evidence" value="ECO:0007669"/>
    <property type="project" value="InterPro"/>
</dbReference>
<dbReference type="InterPro" id="IPR036397">
    <property type="entry name" value="RNaseH_sf"/>
</dbReference>
<dbReference type="Pfam" id="PF13358">
    <property type="entry name" value="DDE_3"/>
    <property type="match status" value="1"/>
</dbReference>
<evidence type="ECO:0000259" key="1">
    <source>
        <dbReference type="Pfam" id="PF13358"/>
    </source>
</evidence>
<dbReference type="Gene3D" id="3.30.420.10">
    <property type="entry name" value="Ribonuclease H-like superfamily/Ribonuclease H"/>
    <property type="match status" value="1"/>
</dbReference>
<evidence type="ECO:0000313" key="2">
    <source>
        <dbReference type="EMBL" id="TFK78356.1"/>
    </source>
</evidence>
<dbReference type="AlphaFoldDB" id="A0A5C3NLI3"/>
<name>A0A5C3NLI3_9APHY</name>
<accession>A0A5C3NLI3</accession>
<proteinExistence type="predicted"/>
<dbReference type="InParanoid" id="A0A5C3NLI3"/>
<feature type="non-terminal residue" evidence="2">
    <location>
        <position position="1"/>
    </location>
</feature>
<feature type="domain" description="Tc1-like transposase DDE" evidence="1">
    <location>
        <begin position="13"/>
        <end position="58"/>
    </location>
</feature>
<organism evidence="2 3">
    <name type="scientific">Polyporus arcularius HHB13444</name>
    <dbReference type="NCBI Taxonomy" id="1314778"/>
    <lineage>
        <taxon>Eukaryota</taxon>
        <taxon>Fungi</taxon>
        <taxon>Dikarya</taxon>
        <taxon>Basidiomycota</taxon>
        <taxon>Agaricomycotina</taxon>
        <taxon>Agaricomycetes</taxon>
        <taxon>Polyporales</taxon>
        <taxon>Polyporaceae</taxon>
        <taxon>Polyporus</taxon>
    </lineage>
</organism>
<dbReference type="STRING" id="1314778.A0A5C3NLI3"/>
<sequence>TLQDYSIPRDHFIFQHDNDRKHTARLTKKWLHDHNITVLPWPSSSPDMNIIEHVWDEL</sequence>
<keyword evidence="3" id="KW-1185">Reference proteome</keyword>
<reference evidence="2 3" key="1">
    <citation type="journal article" date="2019" name="Nat. Ecol. Evol.">
        <title>Megaphylogeny resolves global patterns of mushroom evolution.</title>
        <authorList>
            <person name="Varga T."/>
            <person name="Krizsan K."/>
            <person name="Foldi C."/>
            <person name="Dima B."/>
            <person name="Sanchez-Garcia M."/>
            <person name="Sanchez-Ramirez S."/>
            <person name="Szollosi G.J."/>
            <person name="Szarkandi J.G."/>
            <person name="Papp V."/>
            <person name="Albert L."/>
            <person name="Andreopoulos W."/>
            <person name="Angelini C."/>
            <person name="Antonin V."/>
            <person name="Barry K.W."/>
            <person name="Bougher N.L."/>
            <person name="Buchanan P."/>
            <person name="Buyck B."/>
            <person name="Bense V."/>
            <person name="Catcheside P."/>
            <person name="Chovatia M."/>
            <person name="Cooper J."/>
            <person name="Damon W."/>
            <person name="Desjardin D."/>
            <person name="Finy P."/>
            <person name="Geml J."/>
            <person name="Haridas S."/>
            <person name="Hughes K."/>
            <person name="Justo A."/>
            <person name="Karasinski D."/>
            <person name="Kautmanova I."/>
            <person name="Kiss B."/>
            <person name="Kocsube S."/>
            <person name="Kotiranta H."/>
            <person name="LaButti K.M."/>
            <person name="Lechner B.E."/>
            <person name="Liimatainen K."/>
            <person name="Lipzen A."/>
            <person name="Lukacs Z."/>
            <person name="Mihaltcheva S."/>
            <person name="Morgado L.N."/>
            <person name="Niskanen T."/>
            <person name="Noordeloos M.E."/>
            <person name="Ohm R.A."/>
            <person name="Ortiz-Santana B."/>
            <person name="Ovrebo C."/>
            <person name="Racz N."/>
            <person name="Riley R."/>
            <person name="Savchenko A."/>
            <person name="Shiryaev A."/>
            <person name="Soop K."/>
            <person name="Spirin V."/>
            <person name="Szebenyi C."/>
            <person name="Tomsovsky M."/>
            <person name="Tulloss R.E."/>
            <person name="Uehling J."/>
            <person name="Grigoriev I.V."/>
            <person name="Vagvolgyi C."/>
            <person name="Papp T."/>
            <person name="Martin F.M."/>
            <person name="Miettinen O."/>
            <person name="Hibbett D.S."/>
            <person name="Nagy L.G."/>
        </authorList>
    </citation>
    <scope>NUCLEOTIDE SEQUENCE [LARGE SCALE GENOMIC DNA]</scope>
    <source>
        <strain evidence="2 3">HHB13444</strain>
    </source>
</reference>
<protein>
    <recommendedName>
        <fullName evidence="1">Tc1-like transposase DDE domain-containing protein</fullName>
    </recommendedName>
</protein>
<dbReference type="EMBL" id="ML212595">
    <property type="protein sequence ID" value="TFK78356.1"/>
    <property type="molecule type" value="Genomic_DNA"/>
</dbReference>
<evidence type="ECO:0000313" key="3">
    <source>
        <dbReference type="Proteomes" id="UP000308197"/>
    </source>
</evidence>
<gene>
    <name evidence="2" type="ORF">K466DRAFT_460697</name>
</gene>